<evidence type="ECO:0000256" key="2">
    <source>
        <dbReference type="ARBA" id="ARBA00012755"/>
    </source>
</evidence>
<reference evidence="6 7" key="1">
    <citation type="submission" date="2016-07" db="EMBL/GenBank/DDBJ databases">
        <title>Enhancement of antibiotic productionsby engineered nitrateutilization in actinobacteria.</title>
        <authorList>
            <person name="Meng S.C."/>
        </authorList>
    </citation>
    <scope>NUCLEOTIDE SEQUENCE [LARGE SCALE GENOMIC DNA]</scope>
    <source>
        <strain evidence="6 7">NRRL 2936</strain>
    </source>
</reference>
<dbReference type="PRINTS" id="PR00743">
    <property type="entry name" value="GLHYDRLASE36"/>
</dbReference>
<dbReference type="STRING" id="1915.SLINC_8280"/>
<keyword evidence="7" id="KW-1185">Reference proteome</keyword>
<comment type="catalytic activity">
    <reaction evidence="1">
        <text>Hydrolysis of terminal, non-reducing alpha-D-galactose residues in alpha-D-galactosides, including galactose oligosaccharides, galactomannans and galactolipids.</text>
        <dbReference type="EC" id="3.2.1.22"/>
    </reaction>
</comment>
<dbReference type="SUPFAM" id="SSF51445">
    <property type="entry name" value="(Trans)glycosidases"/>
    <property type="match status" value="1"/>
</dbReference>
<dbReference type="InterPro" id="IPR038417">
    <property type="entry name" value="Alpga-gal_N_sf"/>
</dbReference>
<dbReference type="InterPro" id="IPR013785">
    <property type="entry name" value="Aldolase_TIM"/>
</dbReference>
<dbReference type="Gene3D" id="2.70.98.60">
    <property type="entry name" value="alpha-galactosidase from lactobacil brevis"/>
    <property type="match status" value="1"/>
</dbReference>
<dbReference type="EMBL" id="CP016438">
    <property type="protein sequence ID" value="ANS70504.1"/>
    <property type="molecule type" value="Genomic_DNA"/>
</dbReference>
<dbReference type="KEGG" id="sls:SLINC_8280"/>
<dbReference type="PANTHER" id="PTHR43053">
    <property type="entry name" value="GLYCOSIDASE FAMILY 31"/>
    <property type="match status" value="1"/>
</dbReference>
<proteinExistence type="predicted"/>
<protein>
    <recommendedName>
        <fullName evidence="2">alpha-galactosidase</fullName>
        <ecNumber evidence="2">3.2.1.22</ecNumber>
    </recommendedName>
</protein>
<keyword evidence="4" id="KW-0326">Glycosidase</keyword>
<dbReference type="Pfam" id="PF02065">
    <property type="entry name" value="Melibiase"/>
    <property type="match status" value="1"/>
</dbReference>
<name>A0A1B1MPL5_STRLN</name>
<dbReference type="InterPro" id="IPR050985">
    <property type="entry name" value="Alpha-glycosidase_related"/>
</dbReference>
<dbReference type="AlphaFoldDB" id="A0A1B1MPL5"/>
<dbReference type="InterPro" id="IPR031704">
    <property type="entry name" value="Glyco_hydro_36_N"/>
</dbReference>
<dbReference type="Proteomes" id="UP000092598">
    <property type="component" value="Chromosome"/>
</dbReference>
<evidence type="ECO:0000313" key="7">
    <source>
        <dbReference type="Proteomes" id="UP000092598"/>
    </source>
</evidence>
<dbReference type="EC" id="3.2.1.22" evidence="2"/>
<dbReference type="PATRIC" id="fig|1915.4.peg.9119"/>
<dbReference type="CDD" id="cd14791">
    <property type="entry name" value="GH36"/>
    <property type="match status" value="1"/>
</dbReference>
<accession>A0A1B1MPL5</accession>
<evidence type="ECO:0000256" key="1">
    <source>
        <dbReference type="ARBA" id="ARBA00001255"/>
    </source>
</evidence>
<dbReference type="InterPro" id="IPR017853">
    <property type="entry name" value="GH"/>
</dbReference>
<dbReference type="GO" id="GO:0004557">
    <property type="term" value="F:alpha-galactosidase activity"/>
    <property type="evidence" value="ECO:0007669"/>
    <property type="project" value="UniProtKB-EC"/>
</dbReference>
<dbReference type="RefSeq" id="WP_067443999.1">
    <property type="nucleotide sequence ID" value="NZ_CP016438.1"/>
</dbReference>
<organism evidence="6 7">
    <name type="scientific">Streptomyces lincolnensis</name>
    <dbReference type="NCBI Taxonomy" id="1915"/>
    <lineage>
        <taxon>Bacteria</taxon>
        <taxon>Bacillati</taxon>
        <taxon>Actinomycetota</taxon>
        <taxon>Actinomycetes</taxon>
        <taxon>Kitasatosporales</taxon>
        <taxon>Streptomycetaceae</taxon>
        <taxon>Streptomyces</taxon>
    </lineage>
</organism>
<feature type="domain" description="Glycosyl hydrolase family 36 N-terminal" evidence="5">
    <location>
        <begin position="83"/>
        <end position="177"/>
    </location>
</feature>
<sequence>MTSAPQTLRWGHQALQVEIGVGEDGTAHLTHIGLPDGPRPEQPSPPPLPLVEVTAAGHGRGWSGNRLVGTNLGGRLRHQSHRATHDGDWHTLTVHLHDPETGLAAEVTYRSPDGIPVLRSEVTLRNEGQATLHLESVSSLVVGCLTPQDPAAIDAADLLWVDNDWLAECRWQRQPMRLTTPAHGGRVTNGHGKSGFALNGQRTWSSCGHLPMGGLTDRRSGRTWVWQIEHNGGGWSWECEEQDKAAYAALFGPTDTHHGWRHPLEPGAVFRTVPAALSFSADGGPDAAFAALTRYRRAQRRPHADHQRLPVIFNDYMNCLMGDPTTEKLLPHIDAAADAGAEYFVIDAGWYDGDNGGWWNTVGAWEPAASRFPGEKGIHEVLDRIRERGMVPGLWLEPEVIGVSSPMATSLPDEAFFRREGVRVTENGRHHLDLRHPAARAHLDKVVDRLVGEWGVGYLKLDHNIDPGSGTSDHPGETPAAGLLGHNRAHLDWLDGILDRYPHLVVENCASGGMRWDHALLSRMQLQSTSDQQNLQHYAPIAASAPTAATPEQGAVWAYPQPEDSLDEVAFTMANALLGRIHLSGRIPELEPEARALVHEAVAAYKAIRADLPQAVPSWPLGLPAWDDPWIALALRSPATTYLTVWRRPGTDATATLHLPHLRDTAAGVDLLYPSVSRAVSAWTPDTAELSLTLPTAPSAVLLRITPTAPDAP</sequence>
<dbReference type="InterPro" id="IPR002252">
    <property type="entry name" value="Glyco_hydro_36"/>
</dbReference>
<dbReference type="PANTHER" id="PTHR43053:SF3">
    <property type="entry name" value="ALPHA-GALACTOSIDASE C-RELATED"/>
    <property type="match status" value="1"/>
</dbReference>
<dbReference type="Pfam" id="PF16875">
    <property type="entry name" value="Glyco_hydro_36N"/>
    <property type="match status" value="1"/>
</dbReference>
<keyword evidence="3" id="KW-0378">Hydrolase</keyword>
<evidence type="ECO:0000259" key="5">
    <source>
        <dbReference type="Pfam" id="PF16875"/>
    </source>
</evidence>
<gene>
    <name evidence="6" type="ORF">SLINC_8280</name>
</gene>
<evidence type="ECO:0000313" key="6">
    <source>
        <dbReference type="EMBL" id="ANS70504.1"/>
    </source>
</evidence>
<evidence type="ECO:0000256" key="4">
    <source>
        <dbReference type="ARBA" id="ARBA00023295"/>
    </source>
</evidence>
<dbReference type="GO" id="GO:0016052">
    <property type="term" value="P:carbohydrate catabolic process"/>
    <property type="evidence" value="ECO:0007669"/>
    <property type="project" value="InterPro"/>
</dbReference>
<dbReference type="Gene3D" id="3.20.20.70">
    <property type="entry name" value="Aldolase class I"/>
    <property type="match status" value="1"/>
</dbReference>
<evidence type="ECO:0000256" key="3">
    <source>
        <dbReference type="ARBA" id="ARBA00022801"/>
    </source>
</evidence>